<dbReference type="InterPro" id="IPR010099">
    <property type="entry name" value="SDR39U1"/>
</dbReference>
<dbReference type="Pfam" id="PF08338">
    <property type="entry name" value="DUF1731"/>
    <property type="match status" value="1"/>
</dbReference>
<evidence type="ECO:0000313" key="5">
    <source>
        <dbReference type="Proteomes" id="UP001257659"/>
    </source>
</evidence>
<evidence type="ECO:0000313" key="4">
    <source>
        <dbReference type="EMBL" id="MDR6300525.1"/>
    </source>
</evidence>
<sequence>MKVLITGATGLVGTEIAKQCQEEGISVHYLTTSKDKIEHKNNYKGFYWNPKKGEVDKNCLKGVSKIINLAGSSIAKRWTKENKKVILESRIQSLQTLHKLLSENNHTIDQLVSASAIGVYPSSLQRLYDEESPEIANNFLGEVVTKWENEADKFSDLGIEVAKIRIGIVLSEQGGALPKISKPVKYYVGAPLGSGKQWQSWIHLEDLAGIFMHAIQKNLEGVYNAVAPNPVSNKKLTSCIASKMEKPLILPKVPGFILKVLLGDMAAIVLDSQMVSNKKIEASGYRYKFTHIDLALENLV</sequence>
<dbReference type="EMBL" id="JAVDQA010000002">
    <property type="protein sequence ID" value="MDR6300525.1"/>
    <property type="molecule type" value="Genomic_DNA"/>
</dbReference>
<dbReference type="InterPro" id="IPR001509">
    <property type="entry name" value="Epimerase_deHydtase"/>
</dbReference>
<comment type="caution">
    <text evidence="4">The sequence shown here is derived from an EMBL/GenBank/DDBJ whole genome shotgun (WGS) entry which is preliminary data.</text>
</comment>
<dbReference type="PANTHER" id="PTHR11092:SF0">
    <property type="entry name" value="EPIMERASE FAMILY PROTEIN SDR39U1"/>
    <property type="match status" value="1"/>
</dbReference>
<dbReference type="Proteomes" id="UP001257659">
    <property type="component" value="Unassembled WGS sequence"/>
</dbReference>
<gene>
    <name evidence="4" type="ORF">GGR31_001156</name>
</gene>
<evidence type="ECO:0000256" key="1">
    <source>
        <dbReference type="ARBA" id="ARBA00009353"/>
    </source>
</evidence>
<proteinExistence type="inferred from homology"/>
<reference evidence="4 5" key="1">
    <citation type="submission" date="2023-07" db="EMBL/GenBank/DDBJ databases">
        <title>Genomic Encyclopedia of Type Strains, Phase IV (KMG-IV): sequencing the most valuable type-strain genomes for metagenomic binning, comparative biology and taxonomic classification.</title>
        <authorList>
            <person name="Goeker M."/>
        </authorList>
    </citation>
    <scope>NUCLEOTIDE SEQUENCE [LARGE SCALE GENOMIC DNA]</scope>
    <source>
        <strain evidence="4 5">DSM 102814</strain>
    </source>
</reference>
<dbReference type="Gene3D" id="3.40.50.720">
    <property type="entry name" value="NAD(P)-binding Rossmann-like Domain"/>
    <property type="match status" value="1"/>
</dbReference>
<name>A0ABU1K4I2_9FLAO</name>
<keyword evidence="5" id="KW-1185">Reference proteome</keyword>
<dbReference type="Pfam" id="PF01370">
    <property type="entry name" value="Epimerase"/>
    <property type="match status" value="1"/>
</dbReference>
<organism evidence="4 5">
    <name type="scientific">Mesonia maritima</name>
    <dbReference type="NCBI Taxonomy" id="1793873"/>
    <lineage>
        <taxon>Bacteria</taxon>
        <taxon>Pseudomonadati</taxon>
        <taxon>Bacteroidota</taxon>
        <taxon>Flavobacteriia</taxon>
        <taxon>Flavobacteriales</taxon>
        <taxon>Flavobacteriaceae</taxon>
        <taxon>Mesonia</taxon>
    </lineage>
</organism>
<evidence type="ECO:0000259" key="2">
    <source>
        <dbReference type="Pfam" id="PF01370"/>
    </source>
</evidence>
<feature type="domain" description="NAD-dependent epimerase/dehydratase" evidence="2">
    <location>
        <begin position="3"/>
        <end position="126"/>
    </location>
</feature>
<dbReference type="InterPro" id="IPR036291">
    <property type="entry name" value="NAD(P)-bd_dom_sf"/>
</dbReference>
<evidence type="ECO:0000259" key="3">
    <source>
        <dbReference type="Pfam" id="PF08338"/>
    </source>
</evidence>
<dbReference type="InterPro" id="IPR013549">
    <property type="entry name" value="DUF1731"/>
</dbReference>
<feature type="domain" description="DUF1731" evidence="3">
    <location>
        <begin position="253"/>
        <end position="299"/>
    </location>
</feature>
<accession>A0ABU1K4I2</accession>
<dbReference type="PANTHER" id="PTHR11092">
    <property type="entry name" value="SUGAR NUCLEOTIDE EPIMERASE RELATED"/>
    <property type="match status" value="1"/>
</dbReference>
<dbReference type="NCBIfam" id="TIGR01777">
    <property type="entry name" value="yfcH"/>
    <property type="match status" value="1"/>
</dbReference>
<comment type="similarity">
    <text evidence="1">Belongs to the NAD(P)-dependent epimerase/dehydratase family. SDR39U1 subfamily.</text>
</comment>
<dbReference type="SUPFAM" id="SSF51735">
    <property type="entry name" value="NAD(P)-binding Rossmann-fold domains"/>
    <property type="match status" value="1"/>
</dbReference>
<dbReference type="RefSeq" id="WP_309727429.1">
    <property type="nucleotide sequence ID" value="NZ_JAVDQA010000002.1"/>
</dbReference>
<evidence type="ECO:0008006" key="6">
    <source>
        <dbReference type="Google" id="ProtNLM"/>
    </source>
</evidence>
<protein>
    <recommendedName>
        <fullName evidence="6">TIGR01777 family protein</fullName>
    </recommendedName>
</protein>